<protein>
    <submittedName>
        <fullName evidence="2">Hypothetical_protein</fullName>
    </submittedName>
</protein>
<sequence>MAKQYISYIYNFACLCFRQPYLVEQLVSLRNKQQRPCQFFFTNHKKFMRNVVLVLIVYRCTDAICNLQLVVQALDLQRTSVFIFSWVNLNDFSYSQSTKNSGGLFLSISTGSSR</sequence>
<evidence type="ECO:0000313" key="2">
    <source>
        <dbReference type="EMBL" id="CAL6050133.1"/>
    </source>
</evidence>
<accession>A0AA86UDP5</accession>
<dbReference type="EMBL" id="CATOUU010000772">
    <property type="protein sequence ID" value="CAI9947052.1"/>
    <property type="molecule type" value="Genomic_DNA"/>
</dbReference>
<dbReference type="EMBL" id="CAXDID020000183">
    <property type="protein sequence ID" value="CAL6050133.1"/>
    <property type="molecule type" value="Genomic_DNA"/>
</dbReference>
<reference evidence="2 3" key="2">
    <citation type="submission" date="2024-07" db="EMBL/GenBank/DDBJ databases">
        <authorList>
            <person name="Akdeniz Z."/>
        </authorList>
    </citation>
    <scope>NUCLEOTIDE SEQUENCE [LARGE SCALE GENOMIC DNA]</scope>
</reference>
<keyword evidence="3" id="KW-1185">Reference proteome</keyword>
<proteinExistence type="predicted"/>
<gene>
    <name evidence="1" type="ORF">HINF_LOCUS34697</name>
    <name evidence="2" type="ORF">HINF_LOCUS43742</name>
</gene>
<name>A0AA86UDP5_9EUKA</name>
<comment type="caution">
    <text evidence="1">The sequence shown here is derived from an EMBL/GenBank/DDBJ whole genome shotgun (WGS) entry which is preliminary data.</text>
</comment>
<evidence type="ECO:0000313" key="1">
    <source>
        <dbReference type="EMBL" id="CAI9947052.1"/>
    </source>
</evidence>
<reference evidence="1" key="1">
    <citation type="submission" date="2023-06" db="EMBL/GenBank/DDBJ databases">
        <authorList>
            <person name="Kurt Z."/>
        </authorList>
    </citation>
    <scope>NUCLEOTIDE SEQUENCE</scope>
</reference>
<evidence type="ECO:0000313" key="3">
    <source>
        <dbReference type="Proteomes" id="UP001642409"/>
    </source>
</evidence>
<organism evidence="1">
    <name type="scientific">Hexamita inflata</name>
    <dbReference type="NCBI Taxonomy" id="28002"/>
    <lineage>
        <taxon>Eukaryota</taxon>
        <taxon>Metamonada</taxon>
        <taxon>Diplomonadida</taxon>
        <taxon>Hexamitidae</taxon>
        <taxon>Hexamitinae</taxon>
        <taxon>Hexamita</taxon>
    </lineage>
</organism>
<dbReference type="AlphaFoldDB" id="A0AA86UDP5"/>
<dbReference type="Proteomes" id="UP001642409">
    <property type="component" value="Unassembled WGS sequence"/>
</dbReference>